<comment type="caution">
    <text evidence="7">The sequence shown here is derived from an EMBL/GenBank/DDBJ whole genome shotgun (WGS) entry which is preliminary data.</text>
</comment>
<evidence type="ECO:0000313" key="7">
    <source>
        <dbReference type="EMBL" id="PWE01181.1"/>
    </source>
</evidence>
<proteinExistence type="predicted"/>
<evidence type="ECO:0000256" key="4">
    <source>
        <dbReference type="ARBA" id="ARBA00023136"/>
    </source>
</evidence>
<dbReference type="Pfam" id="PF04069">
    <property type="entry name" value="OpuAC"/>
    <property type="match status" value="1"/>
</dbReference>
<protein>
    <submittedName>
        <fullName evidence="7">Glycine/betaine ABC transporter</fullName>
    </submittedName>
</protein>
<dbReference type="CDD" id="cd13639">
    <property type="entry name" value="PBP2_OpuAC_like"/>
    <property type="match status" value="1"/>
</dbReference>
<evidence type="ECO:0000256" key="1">
    <source>
        <dbReference type="ARBA" id="ARBA00004236"/>
    </source>
</evidence>
<dbReference type="GO" id="GO:0015226">
    <property type="term" value="F:carnitine transmembrane transporter activity"/>
    <property type="evidence" value="ECO:0007669"/>
    <property type="project" value="TreeGrafter"/>
</dbReference>
<accession>A0A2U2BDP5</accession>
<dbReference type="PROSITE" id="PS51257">
    <property type="entry name" value="PROKAR_LIPOPROTEIN"/>
    <property type="match status" value="1"/>
</dbReference>
<name>A0A2U2BDP5_9BACT</name>
<keyword evidence="5" id="KW-0732">Signal</keyword>
<feature type="signal peptide" evidence="5">
    <location>
        <begin position="1"/>
        <end position="24"/>
    </location>
</feature>
<evidence type="ECO:0000256" key="5">
    <source>
        <dbReference type="SAM" id="SignalP"/>
    </source>
</evidence>
<dbReference type="GO" id="GO:0043190">
    <property type="term" value="C:ATP-binding cassette (ABC) transporter complex"/>
    <property type="evidence" value="ECO:0007669"/>
    <property type="project" value="InterPro"/>
</dbReference>
<keyword evidence="3" id="KW-1003">Cell membrane</keyword>
<dbReference type="OrthoDB" id="9787902at2"/>
<evidence type="ECO:0000259" key="6">
    <source>
        <dbReference type="Pfam" id="PF04069"/>
    </source>
</evidence>
<reference evidence="7 8" key="1">
    <citation type="submission" date="2018-05" db="EMBL/GenBank/DDBJ databases">
        <title>Marinilabilia rubrum sp. nov., isolated from saltern sediment.</title>
        <authorList>
            <person name="Zhang R."/>
        </authorList>
    </citation>
    <scope>NUCLEOTIDE SEQUENCE [LARGE SCALE GENOMIC DNA]</scope>
    <source>
        <strain evidence="7 8">WTE16</strain>
    </source>
</reference>
<evidence type="ECO:0000256" key="3">
    <source>
        <dbReference type="ARBA" id="ARBA00022475"/>
    </source>
</evidence>
<dbReference type="Proteomes" id="UP000244956">
    <property type="component" value="Unassembled WGS sequence"/>
</dbReference>
<keyword evidence="4" id="KW-0472">Membrane</keyword>
<dbReference type="PANTHER" id="PTHR47737:SF1">
    <property type="entry name" value="GLYCINE BETAINE_PROLINE BETAINE TRANSPORT SYSTEM PERMEASE PROTEIN PROW"/>
    <property type="match status" value="1"/>
</dbReference>
<dbReference type="EMBL" id="QEWP01000001">
    <property type="protein sequence ID" value="PWE01181.1"/>
    <property type="molecule type" value="Genomic_DNA"/>
</dbReference>
<evidence type="ECO:0000256" key="2">
    <source>
        <dbReference type="ARBA" id="ARBA00022448"/>
    </source>
</evidence>
<dbReference type="SUPFAM" id="SSF53850">
    <property type="entry name" value="Periplasmic binding protein-like II"/>
    <property type="match status" value="1"/>
</dbReference>
<dbReference type="Gene3D" id="3.40.190.100">
    <property type="entry name" value="Glycine betaine-binding periplasmic protein, domain 2"/>
    <property type="match status" value="1"/>
</dbReference>
<dbReference type="InterPro" id="IPR007210">
    <property type="entry name" value="ABC_Gly_betaine_transp_sub-bd"/>
</dbReference>
<dbReference type="GO" id="GO:0015871">
    <property type="term" value="P:choline transport"/>
    <property type="evidence" value="ECO:0007669"/>
    <property type="project" value="TreeGrafter"/>
</dbReference>
<evidence type="ECO:0000313" key="8">
    <source>
        <dbReference type="Proteomes" id="UP000244956"/>
    </source>
</evidence>
<dbReference type="GO" id="GO:0005275">
    <property type="term" value="F:amine transmembrane transporter activity"/>
    <property type="evidence" value="ECO:0007669"/>
    <property type="project" value="TreeGrafter"/>
</dbReference>
<sequence>MTMKSKMQKVLNLTIAAAIIFAVASCAGKKQKKEVFIPYPNWSEGIAMTHLAKAYLDQKGYDVEIKPIEPGPIYASLSKGDADVFVDAWLPNTHGEYWERFGDKIDHIGTAFGGGTTGLVVPSYVPIDSIPQLNEHVEEFGGEIIGIGSGAGIHKNTLKAIEEYGLEYKQVTSSGTAMVAALEGAINSNDWIVITGWKPHFKWARYDIKYLKDPKGVYPADELQILARKGFTEDFPKLTEFFGNFKLEEAKLYELMDDVKNANDPIDGAKVFLENNKEMVEGWFPAAE</sequence>
<feature type="chain" id="PRO_5015434166" evidence="5">
    <location>
        <begin position="25"/>
        <end position="288"/>
    </location>
</feature>
<dbReference type="Gene3D" id="3.10.105.10">
    <property type="entry name" value="Dipeptide-binding Protein, Domain 3"/>
    <property type="match status" value="2"/>
</dbReference>
<dbReference type="PANTHER" id="PTHR47737">
    <property type="entry name" value="GLYCINE BETAINE/PROLINE BETAINE TRANSPORT SYSTEM PERMEASE PROTEIN PROW"/>
    <property type="match status" value="1"/>
</dbReference>
<dbReference type="GO" id="GO:0031460">
    <property type="term" value="P:glycine betaine transport"/>
    <property type="evidence" value="ECO:0007669"/>
    <property type="project" value="TreeGrafter"/>
</dbReference>
<comment type="subcellular location">
    <subcellularLocation>
        <location evidence="1">Cell membrane</location>
    </subcellularLocation>
</comment>
<keyword evidence="2" id="KW-0813">Transport</keyword>
<keyword evidence="8" id="KW-1185">Reference proteome</keyword>
<gene>
    <name evidence="7" type="ORF">DDZ16_01455</name>
</gene>
<dbReference type="AlphaFoldDB" id="A0A2U2BDP5"/>
<organism evidence="7 8">
    <name type="scientific">Marinilabilia rubra</name>
    <dbReference type="NCBI Taxonomy" id="2162893"/>
    <lineage>
        <taxon>Bacteria</taxon>
        <taxon>Pseudomonadati</taxon>
        <taxon>Bacteroidota</taxon>
        <taxon>Bacteroidia</taxon>
        <taxon>Marinilabiliales</taxon>
        <taxon>Marinilabiliaceae</taxon>
        <taxon>Marinilabilia</taxon>
    </lineage>
</organism>
<feature type="domain" description="ABC-type glycine betaine transport system substrate-binding" evidence="6">
    <location>
        <begin position="34"/>
        <end position="274"/>
    </location>
</feature>